<evidence type="ECO:0000256" key="4">
    <source>
        <dbReference type="ARBA" id="ARBA00022771"/>
    </source>
</evidence>
<keyword evidence="2" id="KW-0812">Transmembrane</keyword>
<evidence type="ECO:0000313" key="10">
    <source>
        <dbReference type="EMBL" id="CAF3333969.1"/>
    </source>
</evidence>
<evidence type="ECO:0000313" key="9">
    <source>
        <dbReference type="EMBL" id="CAF3289469.1"/>
    </source>
</evidence>
<evidence type="ECO:0000256" key="6">
    <source>
        <dbReference type="ARBA" id="ARBA00022989"/>
    </source>
</evidence>
<dbReference type="GO" id="GO:0006612">
    <property type="term" value="P:protein targeting to membrane"/>
    <property type="evidence" value="ECO:0007669"/>
    <property type="project" value="TreeGrafter"/>
</dbReference>
<keyword evidence="3" id="KW-0479">Metal-binding</keyword>
<keyword evidence="4" id="KW-0863">Zinc-finger</keyword>
<sequence>MPKKNPAPQQCLTNFENIEPLFNQEFGTNDPIFPEWTLERMPRNVNIKRIKLGKNQMLGRWLYGSYNTKGKFRCLKCIKSGIVDNDATWSSAYTTILCRAYYGPDTDEYGQDWIGGWIQMKVFAQQCTKCDEYVTVELDNQKCQNFVTWLHRWIAHKFYGYPLPSFGYRGKKSDGPHLANRCEACHAGWCHFHGNKSQNKKFLIKEPCFVKQIAHMIKTERTALIHILTVFYIQKRIPEIEYKVVKEVLLFMYVNT</sequence>
<dbReference type="PANTHER" id="PTHR14402">
    <property type="entry name" value="RECEPTOR TRANSPORTING PROTEIN"/>
    <property type="match status" value="1"/>
</dbReference>
<dbReference type="Pfam" id="PF13695">
    <property type="entry name" value="Zn_ribbon_3CxxC"/>
    <property type="match status" value="1"/>
</dbReference>
<dbReference type="InterPro" id="IPR026096">
    <property type="entry name" value="R-trans_p"/>
</dbReference>
<dbReference type="Proteomes" id="UP000663833">
    <property type="component" value="Unassembled WGS sequence"/>
</dbReference>
<dbReference type="EMBL" id="CAJNYV010000052">
    <property type="protein sequence ID" value="CAF3333969.1"/>
    <property type="molecule type" value="Genomic_DNA"/>
</dbReference>
<protein>
    <recommendedName>
        <fullName evidence="8">3CxxC-type domain-containing protein</fullName>
    </recommendedName>
</protein>
<comment type="subcellular location">
    <subcellularLocation>
        <location evidence="1">Membrane</location>
        <topology evidence="1">Single-pass membrane protein</topology>
    </subcellularLocation>
</comment>
<dbReference type="GO" id="GO:0008270">
    <property type="term" value="F:zinc ion binding"/>
    <property type="evidence" value="ECO:0007669"/>
    <property type="project" value="UniProtKB-KW"/>
</dbReference>
<gene>
    <name evidence="10" type="ORF">KIK155_LOCUS2007</name>
    <name evidence="9" type="ORF">LUA448_LOCUS7106</name>
</gene>
<dbReference type="PANTHER" id="PTHR14402:SF22">
    <property type="entry name" value="RECEPTOR-TRANSPORTING PROTEIN 4-LIKE"/>
    <property type="match status" value="1"/>
</dbReference>
<feature type="domain" description="3CxxC-type" evidence="8">
    <location>
        <begin position="67"/>
        <end position="188"/>
    </location>
</feature>
<dbReference type="GO" id="GO:0051205">
    <property type="term" value="P:protein insertion into membrane"/>
    <property type="evidence" value="ECO:0007669"/>
    <property type="project" value="TreeGrafter"/>
</dbReference>
<evidence type="ECO:0000313" key="11">
    <source>
        <dbReference type="Proteomes" id="UP000663833"/>
    </source>
</evidence>
<evidence type="ECO:0000256" key="2">
    <source>
        <dbReference type="ARBA" id="ARBA00022692"/>
    </source>
</evidence>
<dbReference type="GO" id="GO:0031849">
    <property type="term" value="F:olfactory receptor binding"/>
    <property type="evidence" value="ECO:0007669"/>
    <property type="project" value="TreeGrafter"/>
</dbReference>
<dbReference type="EMBL" id="CAJNYD010000701">
    <property type="protein sequence ID" value="CAF3289469.1"/>
    <property type="molecule type" value="Genomic_DNA"/>
</dbReference>
<organism evidence="9 11">
    <name type="scientific">Rotaria socialis</name>
    <dbReference type="NCBI Taxonomy" id="392032"/>
    <lineage>
        <taxon>Eukaryota</taxon>
        <taxon>Metazoa</taxon>
        <taxon>Spiralia</taxon>
        <taxon>Gnathifera</taxon>
        <taxon>Rotifera</taxon>
        <taxon>Eurotatoria</taxon>
        <taxon>Bdelloidea</taxon>
        <taxon>Philodinida</taxon>
        <taxon>Philodinidae</taxon>
        <taxon>Rotaria</taxon>
    </lineage>
</organism>
<dbReference type="AlphaFoldDB" id="A0A817S7Y2"/>
<dbReference type="SMART" id="SM01328">
    <property type="entry name" value="zf-3CxxC"/>
    <property type="match status" value="1"/>
</dbReference>
<comment type="caution">
    <text evidence="9">The sequence shown here is derived from an EMBL/GenBank/DDBJ whole genome shotgun (WGS) entry which is preliminary data.</text>
</comment>
<evidence type="ECO:0000259" key="8">
    <source>
        <dbReference type="SMART" id="SM01328"/>
    </source>
</evidence>
<keyword evidence="6" id="KW-1133">Transmembrane helix</keyword>
<proteinExistence type="predicted"/>
<dbReference type="Proteomes" id="UP000663865">
    <property type="component" value="Unassembled WGS sequence"/>
</dbReference>
<name>A0A817S7Y2_9BILA</name>
<evidence type="ECO:0000256" key="5">
    <source>
        <dbReference type="ARBA" id="ARBA00022833"/>
    </source>
</evidence>
<keyword evidence="7" id="KW-0472">Membrane</keyword>
<keyword evidence="5" id="KW-0862">Zinc</keyword>
<evidence type="ECO:0000256" key="3">
    <source>
        <dbReference type="ARBA" id="ARBA00022723"/>
    </source>
</evidence>
<evidence type="ECO:0000256" key="7">
    <source>
        <dbReference type="ARBA" id="ARBA00023136"/>
    </source>
</evidence>
<reference evidence="9" key="1">
    <citation type="submission" date="2021-02" db="EMBL/GenBank/DDBJ databases">
        <authorList>
            <person name="Nowell W R."/>
        </authorList>
    </citation>
    <scope>NUCLEOTIDE SEQUENCE</scope>
</reference>
<dbReference type="GO" id="GO:0016020">
    <property type="term" value="C:membrane"/>
    <property type="evidence" value="ECO:0007669"/>
    <property type="project" value="UniProtKB-SubCell"/>
</dbReference>
<accession>A0A817S7Y2</accession>
<dbReference type="GO" id="GO:0001580">
    <property type="term" value="P:detection of chemical stimulus involved in sensory perception of bitter taste"/>
    <property type="evidence" value="ECO:0007669"/>
    <property type="project" value="TreeGrafter"/>
</dbReference>
<dbReference type="InterPro" id="IPR027377">
    <property type="entry name" value="ZAR1/RTP1-5-like_Znf-3CxxC"/>
</dbReference>
<evidence type="ECO:0000256" key="1">
    <source>
        <dbReference type="ARBA" id="ARBA00004167"/>
    </source>
</evidence>